<evidence type="ECO:0000313" key="3">
    <source>
        <dbReference type="EMBL" id="SOB73240.1"/>
    </source>
</evidence>
<reference evidence="4" key="1">
    <citation type="submission" date="2017-09" db="EMBL/GenBank/DDBJ databases">
        <authorList>
            <person name="Shetty A S."/>
        </authorList>
    </citation>
    <scope>NUCLEOTIDE SEQUENCE [LARGE SCALE GENOMIC DNA]</scope>
</reference>
<dbReference type="Proteomes" id="UP000217549">
    <property type="component" value="Chromosome I"/>
</dbReference>
<evidence type="ECO:0000313" key="4">
    <source>
        <dbReference type="Proteomes" id="UP000217549"/>
    </source>
</evidence>
<accession>A0A285PZP7</accession>
<gene>
    <name evidence="3" type="ORF">EHLA_2686</name>
</gene>
<sequence>MKKNSFLILGLTLVLCTATPFSVYAQDINGDDLVMMQETDFEKMIAEILSIKSENPELTEDEVLKIMDEQEFGDKRDIRGITDIWNSLTESEKRLCIRYPFDALKVNTARKIATEQTERKFGYSGLGDRSDAFRHGIWNAEMSILLGSKKAELFATAHEDKDVSGDESDGFPKIAHKEMDLHNNEVGRYIGEENGNASEDELADIIYSNIYSESTQFVWLHD</sequence>
<evidence type="ECO:0000259" key="2">
    <source>
        <dbReference type="Pfam" id="PF22322"/>
    </source>
</evidence>
<dbReference type="InterPro" id="IPR054246">
    <property type="entry name" value="DUF6973"/>
</dbReference>
<dbReference type="RefSeq" id="WP_096241051.1">
    <property type="nucleotide sequence ID" value="NZ_LT907978.1"/>
</dbReference>
<keyword evidence="1" id="KW-0732">Signal</keyword>
<feature type="signal peptide" evidence="1">
    <location>
        <begin position="1"/>
        <end position="25"/>
    </location>
</feature>
<name>A0A285PZP7_9FIRM</name>
<feature type="domain" description="DUF6973" evidence="2">
    <location>
        <begin position="94"/>
        <end position="211"/>
    </location>
</feature>
<dbReference type="GeneID" id="74988575"/>
<feature type="chain" id="PRO_5012605892" evidence="1">
    <location>
        <begin position="26"/>
        <end position="222"/>
    </location>
</feature>
<evidence type="ECO:0000256" key="1">
    <source>
        <dbReference type="SAM" id="SignalP"/>
    </source>
</evidence>
<dbReference type="Pfam" id="PF22322">
    <property type="entry name" value="DUF6973"/>
    <property type="match status" value="1"/>
</dbReference>
<keyword evidence="4" id="KW-1185">Reference proteome</keyword>
<dbReference type="AlphaFoldDB" id="A0A285PZP7"/>
<proteinExistence type="predicted"/>
<dbReference type="KEGG" id="ehl:EHLA_2686"/>
<organism evidence="3 4">
    <name type="scientific">Anaerobutyricum hallii</name>
    <dbReference type="NCBI Taxonomy" id="39488"/>
    <lineage>
        <taxon>Bacteria</taxon>
        <taxon>Bacillati</taxon>
        <taxon>Bacillota</taxon>
        <taxon>Clostridia</taxon>
        <taxon>Lachnospirales</taxon>
        <taxon>Lachnospiraceae</taxon>
        <taxon>Anaerobutyricum</taxon>
    </lineage>
</organism>
<protein>
    <submittedName>
        <fullName evidence="3">High mobility group box domain</fullName>
    </submittedName>
</protein>
<dbReference type="EMBL" id="LT907978">
    <property type="protein sequence ID" value="SOB73240.1"/>
    <property type="molecule type" value="Genomic_DNA"/>
</dbReference>